<reference evidence="1" key="1">
    <citation type="submission" date="2022-08" db="UniProtKB">
        <authorList>
            <consortium name="EnsemblMetazoa"/>
        </authorList>
    </citation>
    <scope>IDENTIFICATION</scope>
    <source>
        <strain evidence="1">EBRO</strain>
    </source>
</reference>
<accession>A0A182J8Q7</accession>
<proteinExistence type="predicted"/>
<sequence>MSAQPLVFMWKFWMLRICVAQAASVVQWAPAVWCITTHGAGRIGSWAVLAARAPHCARVTMRGHWADTLARQATLATSSTAANLFILSFEMNKFAAVLLVASVACLASVSAQCPRIVT</sequence>
<protein>
    <submittedName>
        <fullName evidence="1">Uncharacterized protein</fullName>
    </submittedName>
</protein>
<name>A0A182J8Q7_ANOAO</name>
<dbReference type="EMBL" id="AXCP01009368">
    <property type="status" value="NOT_ANNOTATED_CDS"/>
    <property type="molecule type" value="Genomic_DNA"/>
</dbReference>
<dbReference type="VEuPathDB" id="VectorBase:AATE013512"/>
<organism evidence="1">
    <name type="scientific">Anopheles atroparvus</name>
    <name type="common">European mosquito</name>
    <dbReference type="NCBI Taxonomy" id="41427"/>
    <lineage>
        <taxon>Eukaryota</taxon>
        <taxon>Metazoa</taxon>
        <taxon>Ecdysozoa</taxon>
        <taxon>Arthropoda</taxon>
        <taxon>Hexapoda</taxon>
        <taxon>Insecta</taxon>
        <taxon>Pterygota</taxon>
        <taxon>Neoptera</taxon>
        <taxon>Endopterygota</taxon>
        <taxon>Diptera</taxon>
        <taxon>Nematocera</taxon>
        <taxon>Culicoidea</taxon>
        <taxon>Culicidae</taxon>
        <taxon>Anophelinae</taxon>
        <taxon>Anopheles</taxon>
    </lineage>
</organism>
<dbReference type="EnsemblMetazoa" id="AATE013512-RA">
    <property type="protein sequence ID" value="AATE013512-PA.1"/>
    <property type="gene ID" value="AATE013512"/>
</dbReference>
<evidence type="ECO:0000313" key="1">
    <source>
        <dbReference type="EnsemblMetazoa" id="AATE013512-PA.1"/>
    </source>
</evidence>
<dbReference type="AlphaFoldDB" id="A0A182J8Q7"/>